<dbReference type="InterPro" id="IPR051675">
    <property type="entry name" value="Endo/Exo/Phosphatase_dom_1"/>
</dbReference>
<dbReference type="SUPFAM" id="SSF47781">
    <property type="entry name" value="RuvA domain 2-like"/>
    <property type="match status" value="1"/>
</dbReference>
<dbReference type="Pfam" id="PF12836">
    <property type="entry name" value="HHH_3"/>
    <property type="match status" value="1"/>
</dbReference>
<keyword evidence="1" id="KW-0732">Signal</keyword>
<feature type="signal peptide" evidence="1">
    <location>
        <begin position="1"/>
        <end position="24"/>
    </location>
</feature>
<protein>
    <submittedName>
        <fullName evidence="3">Helix-hairpin-helix domain-containing protein</fullName>
    </submittedName>
</protein>
<dbReference type="Proteomes" id="UP001168380">
    <property type="component" value="Unassembled WGS sequence"/>
</dbReference>
<dbReference type="PANTHER" id="PTHR21180:SF32">
    <property type="entry name" value="ENDONUCLEASE_EXONUCLEASE_PHOSPHATASE FAMILY DOMAIN-CONTAINING PROTEIN 1"/>
    <property type="match status" value="1"/>
</dbReference>
<keyword evidence="4" id="KW-1185">Reference proteome</keyword>
<evidence type="ECO:0000256" key="1">
    <source>
        <dbReference type="SAM" id="SignalP"/>
    </source>
</evidence>
<reference evidence="3" key="1">
    <citation type="submission" date="2023-07" db="EMBL/GenBank/DDBJ databases">
        <title>Gilvimarinus algae sp. nov., isolated from the surface of Kelp.</title>
        <authorList>
            <person name="Sun Y.Y."/>
            <person name="Gong Y."/>
            <person name="Du Z.J."/>
        </authorList>
    </citation>
    <scope>NUCLEOTIDE SEQUENCE</scope>
    <source>
        <strain evidence="3">SDUM040014</strain>
    </source>
</reference>
<proteinExistence type="predicted"/>
<evidence type="ECO:0000313" key="4">
    <source>
        <dbReference type="Proteomes" id="UP001168380"/>
    </source>
</evidence>
<feature type="chain" id="PRO_5046903107" evidence="1">
    <location>
        <begin position="25"/>
        <end position="95"/>
    </location>
</feature>
<dbReference type="Gene3D" id="1.10.150.280">
    <property type="entry name" value="AF1531-like domain"/>
    <property type="match status" value="1"/>
</dbReference>
<comment type="caution">
    <text evidence="3">The sequence shown here is derived from an EMBL/GenBank/DDBJ whole genome shotgun (WGS) entry which is preliminary data.</text>
</comment>
<organism evidence="3 4">
    <name type="scientific">Gilvimarinus algae</name>
    <dbReference type="NCBI Taxonomy" id="3058037"/>
    <lineage>
        <taxon>Bacteria</taxon>
        <taxon>Pseudomonadati</taxon>
        <taxon>Pseudomonadota</taxon>
        <taxon>Gammaproteobacteria</taxon>
        <taxon>Cellvibrionales</taxon>
        <taxon>Cellvibrionaceae</taxon>
        <taxon>Gilvimarinus</taxon>
    </lineage>
</organism>
<sequence>MKKLAVLFCFLLSLASVSFLPALADDVQAPPAVTVNINTADVTALTQLKGVGETKAQAIIAWREENGPFESADELLAVNGIGEATLEDIRDNISL</sequence>
<dbReference type="SMART" id="SM00278">
    <property type="entry name" value="HhH1"/>
    <property type="match status" value="2"/>
</dbReference>
<evidence type="ECO:0000259" key="2">
    <source>
        <dbReference type="SMART" id="SM00278"/>
    </source>
</evidence>
<dbReference type="InterPro" id="IPR010994">
    <property type="entry name" value="RuvA_2-like"/>
</dbReference>
<dbReference type="EMBL" id="JAULRT010000052">
    <property type="protein sequence ID" value="MDO3382556.1"/>
    <property type="molecule type" value="Genomic_DNA"/>
</dbReference>
<dbReference type="InterPro" id="IPR004509">
    <property type="entry name" value="Competence_ComEA_HhH"/>
</dbReference>
<dbReference type="PANTHER" id="PTHR21180">
    <property type="entry name" value="ENDONUCLEASE/EXONUCLEASE/PHOSPHATASE FAMILY DOMAIN-CONTAINING PROTEIN 1"/>
    <property type="match status" value="1"/>
</dbReference>
<dbReference type="InterPro" id="IPR003583">
    <property type="entry name" value="Hlx-hairpin-Hlx_DNA-bd_motif"/>
</dbReference>
<gene>
    <name evidence="3" type="ORF">QWI16_10270</name>
</gene>
<dbReference type="RefSeq" id="WP_302712878.1">
    <property type="nucleotide sequence ID" value="NZ_JAULRT010000052.1"/>
</dbReference>
<feature type="domain" description="Helix-hairpin-helix DNA-binding motif class 1" evidence="2">
    <location>
        <begin position="73"/>
        <end position="92"/>
    </location>
</feature>
<dbReference type="NCBIfam" id="TIGR00426">
    <property type="entry name" value="competence protein ComEA helix-hairpin-helix repeat region"/>
    <property type="match status" value="1"/>
</dbReference>
<evidence type="ECO:0000313" key="3">
    <source>
        <dbReference type="EMBL" id="MDO3382556.1"/>
    </source>
</evidence>
<feature type="domain" description="Helix-hairpin-helix DNA-binding motif class 1" evidence="2">
    <location>
        <begin position="43"/>
        <end position="62"/>
    </location>
</feature>
<name>A0ABT8TIQ6_9GAMM</name>
<accession>A0ABT8TIQ6</accession>